<dbReference type="RefSeq" id="WP_183971028.1">
    <property type="nucleotide sequence ID" value="NZ_JACIBY010000001.1"/>
</dbReference>
<dbReference type="EMBL" id="JACIBY010000001">
    <property type="protein sequence ID" value="MBB3836255.1"/>
    <property type="molecule type" value="Genomic_DNA"/>
</dbReference>
<accession>A0A7W5ZFQ4</accession>
<evidence type="ECO:0000313" key="2">
    <source>
        <dbReference type="EMBL" id="MBB3836255.1"/>
    </source>
</evidence>
<evidence type="ECO:0000256" key="1">
    <source>
        <dbReference type="SAM" id="Phobius"/>
    </source>
</evidence>
<proteinExistence type="predicted"/>
<dbReference type="Proteomes" id="UP000541352">
    <property type="component" value="Unassembled WGS sequence"/>
</dbReference>
<feature type="transmembrane region" description="Helical" evidence="1">
    <location>
        <begin position="194"/>
        <end position="211"/>
    </location>
</feature>
<keyword evidence="1" id="KW-0812">Transmembrane</keyword>
<protein>
    <recommendedName>
        <fullName evidence="4">TIGR04222 domain-containing membrane protein</fullName>
    </recommendedName>
</protein>
<sequence length="450" mass="49956">MNTPLSQPSLWQKLSDFQLDDAPEAAVQFSDKLIKEQKWSPEFAKRAMAEYKKFLYLCLTMPQGASPSEVVDEVWHLHLTYTQSYWQKLCGEVLQRQLHHYPNQGGASENQRHRDWYADTLIAYVKEFQELPPADCWPLPKGLALEDHLAPTSPFRTPTLQATPQWDGHTYWPIGALVIGLCSLGMFMLSGPHFLLTFPLLMAWAWWGTYLKIQYKRRVMGEAARQLHPYHFAALFKNTETLFRALVADFAERGWIRYQDEGKFGWDAQVQQPMLYSLQAQDKKELPAGLLRAFLYPFAETMSKKAVALKNELAKDVAVGLFQWWVIMVGLARVAQGIVNDKPVIFLLLLLIVYVLVWIVLAQLPLIDKEVKLGYQSQDWGGYITAGALTFLLLDSSYSLGSNQTLQGVFGKPSKNSGGGEGGTGCSSGGDGGGGGCGGGCGGCGGCGGS</sequence>
<reference evidence="2 3" key="1">
    <citation type="submission" date="2020-08" db="EMBL/GenBank/DDBJ databases">
        <title>Genomic Encyclopedia of Type Strains, Phase IV (KMG-IV): sequencing the most valuable type-strain genomes for metagenomic binning, comparative biology and taxonomic classification.</title>
        <authorList>
            <person name="Goeker M."/>
        </authorList>
    </citation>
    <scope>NUCLEOTIDE SEQUENCE [LARGE SCALE GENOMIC DNA]</scope>
    <source>
        <strain evidence="2 3">DSM 17976</strain>
    </source>
</reference>
<keyword evidence="1" id="KW-1133">Transmembrane helix</keyword>
<evidence type="ECO:0008006" key="4">
    <source>
        <dbReference type="Google" id="ProtNLM"/>
    </source>
</evidence>
<gene>
    <name evidence="2" type="ORF">FHS57_000237</name>
</gene>
<keyword evidence="3" id="KW-1185">Reference proteome</keyword>
<keyword evidence="1" id="KW-0472">Membrane</keyword>
<dbReference type="AlphaFoldDB" id="A0A7W5ZFQ4"/>
<feature type="transmembrane region" description="Helical" evidence="1">
    <location>
        <begin position="344"/>
        <end position="367"/>
    </location>
</feature>
<name>A0A7W5ZFQ4_9BACT</name>
<comment type="caution">
    <text evidence="2">The sequence shown here is derived from an EMBL/GenBank/DDBJ whole genome shotgun (WGS) entry which is preliminary data.</text>
</comment>
<organism evidence="2 3">
    <name type="scientific">Runella defluvii</name>
    <dbReference type="NCBI Taxonomy" id="370973"/>
    <lineage>
        <taxon>Bacteria</taxon>
        <taxon>Pseudomonadati</taxon>
        <taxon>Bacteroidota</taxon>
        <taxon>Cytophagia</taxon>
        <taxon>Cytophagales</taxon>
        <taxon>Spirosomataceae</taxon>
        <taxon>Runella</taxon>
    </lineage>
</organism>
<evidence type="ECO:0000313" key="3">
    <source>
        <dbReference type="Proteomes" id="UP000541352"/>
    </source>
</evidence>